<dbReference type="EMBL" id="AMZQ01000007">
    <property type="protein sequence ID" value="EKU11437.1"/>
    <property type="molecule type" value="Genomic_DNA"/>
</dbReference>
<evidence type="ECO:0000313" key="2">
    <source>
        <dbReference type="EMBL" id="EKU11437.1"/>
    </source>
</evidence>
<evidence type="ECO:0000256" key="1">
    <source>
        <dbReference type="SAM" id="MobiDB-lite"/>
    </source>
</evidence>
<dbReference type="Proteomes" id="UP000011939">
    <property type="component" value="Unassembled WGS sequence"/>
</dbReference>
<protein>
    <submittedName>
        <fullName evidence="2">Uncharacterized protein</fullName>
    </submittedName>
</protein>
<dbReference type="AlphaFoldDB" id="M5IG50"/>
<dbReference type="STRING" id="1244083.CSUNSWCD_2063"/>
<accession>M5IG50</accession>
<organism evidence="2 3">
    <name type="scientific">Campylobacter showae CSUNSWCD</name>
    <dbReference type="NCBI Taxonomy" id="1244083"/>
    <lineage>
        <taxon>Bacteria</taxon>
        <taxon>Pseudomonadati</taxon>
        <taxon>Campylobacterota</taxon>
        <taxon>Epsilonproteobacteria</taxon>
        <taxon>Campylobacterales</taxon>
        <taxon>Campylobacteraceae</taxon>
        <taxon>Campylobacter</taxon>
    </lineage>
</organism>
<dbReference type="PATRIC" id="fig|1244083.3.peg.1305"/>
<name>M5IG50_9BACT</name>
<evidence type="ECO:0000313" key="3">
    <source>
        <dbReference type="Proteomes" id="UP000011939"/>
    </source>
</evidence>
<feature type="region of interest" description="Disordered" evidence="1">
    <location>
        <begin position="26"/>
        <end position="49"/>
    </location>
</feature>
<gene>
    <name evidence="2" type="ORF">CSUNSWCD_2063</name>
</gene>
<comment type="caution">
    <text evidence="2">The sequence shown here is derived from an EMBL/GenBank/DDBJ whole genome shotgun (WGS) entry which is preliminary data.</text>
</comment>
<reference evidence="2 3" key="1">
    <citation type="journal article" date="2013" name="Genome Announc.">
        <title>Genome Sequence of Campylobacter showae UNSWCD, Isolated from a Patient with Crohn's Disease.</title>
        <authorList>
            <person name="Tay A.P."/>
            <person name="Kaakoush N.O."/>
            <person name="Deshpande N.P."/>
            <person name="Chen Z."/>
            <person name="Mitchell H."/>
            <person name="Wilkins M.R."/>
        </authorList>
    </citation>
    <scope>NUCLEOTIDE SEQUENCE [LARGE SCALE GENOMIC DNA]</scope>
    <source>
        <strain evidence="2 3">CSUNSWCD</strain>
    </source>
</reference>
<sequence length="49" mass="5726">MKATTAKNHQKQDEFVYRRKACLNLTEPTQKQPSRLTSRFSSNLTKTQI</sequence>
<proteinExistence type="predicted"/>